<evidence type="ECO:0000256" key="6">
    <source>
        <dbReference type="ARBA" id="ARBA00023126"/>
    </source>
</evidence>
<dbReference type="InterPro" id="IPR018225">
    <property type="entry name" value="Transaldolase_AS"/>
</dbReference>
<dbReference type="AlphaFoldDB" id="A0A366XX27"/>
<dbReference type="InterPro" id="IPR001585">
    <property type="entry name" value="TAL/FSA"/>
</dbReference>
<evidence type="ECO:0000256" key="1">
    <source>
        <dbReference type="ARBA" id="ARBA00004496"/>
    </source>
</evidence>
<dbReference type="CDD" id="cd00956">
    <property type="entry name" value="Transaldolase_FSA"/>
    <property type="match status" value="1"/>
</dbReference>
<dbReference type="InterPro" id="IPR004731">
    <property type="entry name" value="Transaldolase_3B/F6P_aldolase"/>
</dbReference>
<evidence type="ECO:0000256" key="2">
    <source>
        <dbReference type="ARBA" id="ARBA00004857"/>
    </source>
</evidence>
<evidence type="ECO:0000256" key="4">
    <source>
        <dbReference type="ARBA" id="ARBA00022490"/>
    </source>
</evidence>
<comment type="similarity">
    <text evidence="3 9">Belongs to the transaldolase family. Type 3B subfamily.</text>
</comment>
<dbReference type="RefSeq" id="WP_113806919.1">
    <property type="nucleotide sequence ID" value="NZ_QOCW01000017.1"/>
</dbReference>
<dbReference type="GO" id="GO:0016832">
    <property type="term" value="F:aldehyde-lyase activity"/>
    <property type="evidence" value="ECO:0007669"/>
    <property type="project" value="InterPro"/>
</dbReference>
<dbReference type="GO" id="GO:0006098">
    <property type="term" value="P:pentose-phosphate shunt"/>
    <property type="evidence" value="ECO:0007669"/>
    <property type="project" value="UniProtKB-UniRule"/>
</dbReference>
<dbReference type="InterPro" id="IPR033919">
    <property type="entry name" value="TSA/FSA_arc/bac"/>
</dbReference>
<keyword evidence="6 9" id="KW-0570">Pentose shunt</keyword>
<dbReference type="PANTHER" id="PTHR10683">
    <property type="entry name" value="TRANSALDOLASE"/>
    <property type="match status" value="1"/>
</dbReference>
<evidence type="ECO:0000256" key="9">
    <source>
        <dbReference type="HAMAP-Rule" id="MF_00494"/>
    </source>
</evidence>
<gene>
    <name evidence="10" type="primary">fsa</name>
    <name evidence="9" type="synonym">tal</name>
    <name evidence="10" type="ORF">DS031_15155</name>
</gene>
<protein>
    <recommendedName>
        <fullName evidence="9">Probable transaldolase</fullName>
        <ecNumber evidence="9">2.2.1.2</ecNumber>
    </recommendedName>
</protein>
<dbReference type="HAMAP" id="MF_00494">
    <property type="entry name" value="Transaldolase_3b"/>
    <property type="match status" value="1"/>
</dbReference>
<dbReference type="FunFam" id="3.20.20.70:FF:000018">
    <property type="entry name" value="Probable transaldolase"/>
    <property type="match status" value="1"/>
</dbReference>
<dbReference type="SUPFAM" id="SSF51569">
    <property type="entry name" value="Aldolase"/>
    <property type="match status" value="1"/>
</dbReference>
<accession>A0A366XX27</accession>
<dbReference type="Gene3D" id="3.20.20.70">
    <property type="entry name" value="Aldolase class I"/>
    <property type="match status" value="1"/>
</dbReference>
<dbReference type="PROSITE" id="PS01054">
    <property type="entry name" value="TRANSALDOLASE_1"/>
    <property type="match status" value="1"/>
</dbReference>
<dbReference type="GO" id="GO:0005975">
    <property type="term" value="P:carbohydrate metabolic process"/>
    <property type="evidence" value="ECO:0007669"/>
    <property type="project" value="InterPro"/>
</dbReference>
<organism evidence="10 11">
    <name type="scientific">Bacillus taeanensis</name>
    <dbReference type="NCBI Taxonomy" id="273032"/>
    <lineage>
        <taxon>Bacteria</taxon>
        <taxon>Bacillati</taxon>
        <taxon>Bacillota</taxon>
        <taxon>Bacilli</taxon>
        <taxon>Bacillales</taxon>
        <taxon>Bacillaceae</taxon>
        <taxon>Bacillus</taxon>
    </lineage>
</organism>
<comment type="pathway">
    <text evidence="2 9">Carbohydrate degradation; pentose phosphate pathway; D-glyceraldehyde 3-phosphate and beta-D-fructose 6-phosphate from D-ribose 5-phosphate and D-xylulose 5-phosphate (non-oxidative stage): step 2/3.</text>
</comment>
<keyword evidence="4 9" id="KW-0963">Cytoplasm</keyword>
<dbReference type="Pfam" id="PF00923">
    <property type="entry name" value="TAL_FSA"/>
    <property type="match status" value="1"/>
</dbReference>
<dbReference type="Proteomes" id="UP000253314">
    <property type="component" value="Unassembled WGS sequence"/>
</dbReference>
<evidence type="ECO:0000256" key="3">
    <source>
        <dbReference type="ARBA" id="ARBA00005740"/>
    </source>
</evidence>
<dbReference type="InterPro" id="IPR022999">
    <property type="entry name" value="Transaldolase_3B"/>
</dbReference>
<evidence type="ECO:0000256" key="7">
    <source>
        <dbReference type="ARBA" id="ARBA00023270"/>
    </source>
</evidence>
<keyword evidence="7 9" id="KW-0704">Schiff base</keyword>
<dbReference type="EMBL" id="QOCW01000017">
    <property type="protein sequence ID" value="RBW68693.1"/>
    <property type="molecule type" value="Genomic_DNA"/>
</dbReference>
<dbReference type="EC" id="2.2.1.2" evidence="9"/>
<dbReference type="GO" id="GO:0005737">
    <property type="term" value="C:cytoplasm"/>
    <property type="evidence" value="ECO:0007669"/>
    <property type="project" value="UniProtKB-SubCell"/>
</dbReference>
<dbReference type="NCBIfam" id="TIGR00875">
    <property type="entry name" value="fsa_talC_mipB"/>
    <property type="match status" value="1"/>
</dbReference>
<dbReference type="GO" id="GO:0004801">
    <property type="term" value="F:transaldolase activity"/>
    <property type="evidence" value="ECO:0007669"/>
    <property type="project" value="UniProtKB-UniRule"/>
</dbReference>
<keyword evidence="11" id="KW-1185">Reference proteome</keyword>
<comment type="caution">
    <text evidence="10">The sequence shown here is derived from an EMBL/GenBank/DDBJ whole genome shotgun (WGS) entry which is preliminary data.</text>
</comment>
<keyword evidence="5 9" id="KW-0808">Transferase</keyword>
<sequence length="217" mass="23573">MKFFIDTANLEEIREANALGILAGVTTNPSLVAKEEGVDFHDRLREICEEVKGSVSGEVIATTAEEMIEEGKELAAIAPNITVKIPMTKDGLKAVKALTDLKIKTNVTLIFNANQALLAARAGATYVSPFLGRLDDIGQDGLLLISQIAEIFDRHQINTEIIAASIRHAIHVTEAARLGAHIATIPPNVIGQLIHHPLTDKGLEKFLEDWKKVQVNS</sequence>
<dbReference type="InterPro" id="IPR013785">
    <property type="entry name" value="Aldolase_TIM"/>
</dbReference>
<comment type="function">
    <text evidence="9">Transaldolase is important for the balance of metabolites in the pentose-phosphate pathway.</text>
</comment>
<dbReference type="UniPathway" id="UPA00115">
    <property type="reaction ID" value="UER00414"/>
</dbReference>
<evidence type="ECO:0000256" key="8">
    <source>
        <dbReference type="ARBA" id="ARBA00048810"/>
    </source>
</evidence>
<reference evidence="10 11" key="1">
    <citation type="submission" date="2018-07" db="EMBL/GenBank/DDBJ databases">
        <title>Lottiidibacillus patelloidae gen. nov., sp. nov., isolated from the intestinal tract of a marine limpet and the reclassification of B. taeanensis BH030017T, B. algicola KMM 3737T and B. hwajinpoensis SW-72T as genus Lottiidibacillus.</title>
        <authorList>
            <person name="Liu R."/>
            <person name="Huang Z."/>
        </authorList>
    </citation>
    <scope>NUCLEOTIDE SEQUENCE [LARGE SCALE GENOMIC DNA]</scope>
    <source>
        <strain evidence="10 11">BH030017</strain>
    </source>
</reference>
<name>A0A366XX27_9BACI</name>
<evidence type="ECO:0000256" key="5">
    <source>
        <dbReference type="ARBA" id="ARBA00022679"/>
    </source>
</evidence>
<feature type="active site" description="Schiff-base intermediate with substrate" evidence="9">
    <location>
        <position position="84"/>
    </location>
</feature>
<proteinExistence type="inferred from homology"/>
<evidence type="ECO:0000313" key="10">
    <source>
        <dbReference type="EMBL" id="RBW68693.1"/>
    </source>
</evidence>
<evidence type="ECO:0000313" key="11">
    <source>
        <dbReference type="Proteomes" id="UP000253314"/>
    </source>
</evidence>
<dbReference type="PROSITE" id="PS00958">
    <property type="entry name" value="TRANSALDOLASE_2"/>
    <property type="match status" value="1"/>
</dbReference>
<comment type="catalytic activity">
    <reaction evidence="8 9">
        <text>D-sedoheptulose 7-phosphate + D-glyceraldehyde 3-phosphate = D-erythrose 4-phosphate + beta-D-fructose 6-phosphate</text>
        <dbReference type="Rhea" id="RHEA:17053"/>
        <dbReference type="ChEBI" id="CHEBI:16897"/>
        <dbReference type="ChEBI" id="CHEBI:57483"/>
        <dbReference type="ChEBI" id="CHEBI:57634"/>
        <dbReference type="ChEBI" id="CHEBI:59776"/>
        <dbReference type="EC" id="2.2.1.2"/>
    </reaction>
</comment>
<dbReference type="PANTHER" id="PTHR10683:SF36">
    <property type="entry name" value="TRANSALDOLASE"/>
    <property type="match status" value="1"/>
</dbReference>
<comment type="subcellular location">
    <subcellularLocation>
        <location evidence="1 9">Cytoplasm</location>
    </subcellularLocation>
</comment>
<dbReference type="OrthoDB" id="9807051at2"/>